<dbReference type="STRING" id="58114.SAMN05216270_102132"/>
<accession>A0A1G6SJB2</accession>
<evidence type="ECO:0000313" key="3">
    <source>
        <dbReference type="Proteomes" id="UP000198949"/>
    </source>
</evidence>
<dbReference type="InterPro" id="IPR025445">
    <property type="entry name" value="DUF4191"/>
</dbReference>
<keyword evidence="1" id="KW-0472">Membrane</keyword>
<feature type="transmembrane region" description="Helical" evidence="1">
    <location>
        <begin position="30"/>
        <end position="51"/>
    </location>
</feature>
<keyword evidence="1" id="KW-1133">Transmembrane helix</keyword>
<evidence type="ECO:0000256" key="1">
    <source>
        <dbReference type="SAM" id="Phobius"/>
    </source>
</evidence>
<sequence length="232" mass="24875">MAKQQEKETFGSRLKTIGMAIKFTNQRDKLFLPLEAAAILLPFVIVTALVIFARFSLLWYVSAVFVALLAGLIVLNMRTSKVVNQEAVGKPGAAYALIDGIRGWQVTPGVAAVSETQMVHRAVGKAGVVLLGEGGGPKVRKLLGQEKKRISRVVGSTPVYTFLVGEAESDDFSVTEVRKRLMKLPKNIDSKAANHIAKRLDALGIGMAVPKGPMPTSANAGKAARRAALRGR</sequence>
<evidence type="ECO:0008006" key="4">
    <source>
        <dbReference type="Google" id="ProtNLM"/>
    </source>
</evidence>
<dbReference type="OrthoDB" id="8479889at2"/>
<evidence type="ECO:0000313" key="2">
    <source>
        <dbReference type="EMBL" id="SDD16949.1"/>
    </source>
</evidence>
<feature type="transmembrane region" description="Helical" evidence="1">
    <location>
        <begin position="57"/>
        <end position="75"/>
    </location>
</feature>
<protein>
    <recommendedName>
        <fullName evidence="4">DUF4191 domain-containing protein</fullName>
    </recommendedName>
</protein>
<gene>
    <name evidence="2" type="ORF">SAMN05216270_102132</name>
</gene>
<dbReference type="RefSeq" id="WP_091029051.1">
    <property type="nucleotide sequence ID" value="NZ_FNAD01000002.1"/>
</dbReference>
<keyword evidence="1" id="KW-0812">Transmembrane</keyword>
<organism evidence="2 3">
    <name type="scientific">Glycomyces harbinensis</name>
    <dbReference type="NCBI Taxonomy" id="58114"/>
    <lineage>
        <taxon>Bacteria</taxon>
        <taxon>Bacillati</taxon>
        <taxon>Actinomycetota</taxon>
        <taxon>Actinomycetes</taxon>
        <taxon>Glycomycetales</taxon>
        <taxon>Glycomycetaceae</taxon>
        <taxon>Glycomyces</taxon>
    </lineage>
</organism>
<dbReference type="Proteomes" id="UP000198949">
    <property type="component" value="Unassembled WGS sequence"/>
</dbReference>
<reference evidence="3" key="1">
    <citation type="submission" date="2016-10" db="EMBL/GenBank/DDBJ databases">
        <authorList>
            <person name="Varghese N."/>
            <person name="Submissions S."/>
        </authorList>
    </citation>
    <scope>NUCLEOTIDE SEQUENCE [LARGE SCALE GENOMIC DNA]</scope>
    <source>
        <strain evidence="3">CGMCC 4.3516</strain>
    </source>
</reference>
<dbReference type="EMBL" id="FNAD01000002">
    <property type="protein sequence ID" value="SDD16949.1"/>
    <property type="molecule type" value="Genomic_DNA"/>
</dbReference>
<dbReference type="AlphaFoldDB" id="A0A1G6SJB2"/>
<name>A0A1G6SJB2_9ACTN</name>
<dbReference type="Pfam" id="PF13829">
    <property type="entry name" value="DUF4191"/>
    <property type="match status" value="1"/>
</dbReference>
<keyword evidence="3" id="KW-1185">Reference proteome</keyword>
<proteinExistence type="predicted"/>